<dbReference type="NCBIfam" id="TIGR00726">
    <property type="entry name" value="peptidoglycan editing factor PgeF"/>
    <property type="match status" value="1"/>
</dbReference>
<dbReference type="PANTHER" id="PTHR30616">
    <property type="entry name" value="UNCHARACTERIZED PROTEIN YFIH"/>
    <property type="match status" value="1"/>
</dbReference>
<keyword evidence="6" id="KW-0862">Zinc</keyword>
<keyword evidence="12" id="KW-1185">Reference proteome</keyword>
<accession>A0A318JJP9</accession>
<dbReference type="Proteomes" id="UP000247792">
    <property type="component" value="Unassembled WGS sequence"/>
</dbReference>
<dbReference type="CDD" id="cd16833">
    <property type="entry name" value="YfiH"/>
    <property type="match status" value="1"/>
</dbReference>
<dbReference type="AlphaFoldDB" id="A0A318JJP9"/>
<dbReference type="OrthoDB" id="4279at2"/>
<comment type="catalytic activity">
    <reaction evidence="9">
        <text>S-methyl-5'-thioadenosine + phosphate = 5-(methylsulfanyl)-alpha-D-ribose 1-phosphate + adenine</text>
        <dbReference type="Rhea" id="RHEA:11852"/>
        <dbReference type="ChEBI" id="CHEBI:16708"/>
        <dbReference type="ChEBI" id="CHEBI:17509"/>
        <dbReference type="ChEBI" id="CHEBI:43474"/>
        <dbReference type="ChEBI" id="CHEBI:58533"/>
        <dbReference type="EC" id="2.4.2.28"/>
    </reaction>
    <physiologicalReaction direction="left-to-right" evidence="9">
        <dbReference type="Rhea" id="RHEA:11853"/>
    </physiologicalReaction>
</comment>
<dbReference type="Gene3D" id="3.60.140.10">
    <property type="entry name" value="CNF1/YfiH-like putative cysteine hydrolases"/>
    <property type="match status" value="1"/>
</dbReference>
<keyword evidence="5" id="KW-0378">Hydrolase</keyword>
<evidence type="ECO:0000256" key="2">
    <source>
        <dbReference type="ARBA" id="ARBA00007353"/>
    </source>
</evidence>
<evidence type="ECO:0000256" key="1">
    <source>
        <dbReference type="ARBA" id="ARBA00000553"/>
    </source>
</evidence>
<comment type="caution">
    <text evidence="11">The sequence shown here is derived from an EMBL/GenBank/DDBJ whole genome shotgun (WGS) entry which is preliminary data.</text>
</comment>
<evidence type="ECO:0000256" key="8">
    <source>
        <dbReference type="ARBA" id="ARBA00048968"/>
    </source>
</evidence>
<keyword evidence="4" id="KW-0479">Metal-binding</keyword>
<dbReference type="EMBL" id="QJKB01000001">
    <property type="protein sequence ID" value="PXX47322.1"/>
    <property type="molecule type" value="Genomic_DNA"/>
</dbReference>
<evidence type="ECO:0000256" key="7">
    <source>
        <dbReference type="ARBA" id="ARBA00047989"/>
    </source>
</evidence>
<organism evidence="11 12">
    <name type="scientific">Undibacterium pigrum</name>
    <dbReference type="NCBI Taxonomy" id="401470"/>
    <lineage>
        <taxon>Bacteria</taxon>
        <taxon>Pseudomonadati</taxon>
        <taxon>Pseudomonadota</taxon>
        <taxon>Betaproteobacteria</taxon>
        <taxon>Burkholderiales</taxon>
        <taxon>Oxalobacteraceae</taxon>
        <taxon>Undibacterium</taxon>
    </lineage>
</organism>
<dbReference type="RefSeq" id="WP_110253711.1">
    <property type="nucleotide sequence ID" value="NZ_QJKB01000001.1"/>
</dbReference>
<proteinExistence type="inferred from homology"/>
<dbReference type="GO" id="GO:0016787">
    <property type="term" value="F:hydrolase activity"/>
    <property type="evidence" value="ECO:0007669"/>
    <property type="project" value="UniProtKB-KW"/>
</dbReference>
<dbReference type="InterPro" id="IPR003730">
    <property type="entry name" value="Cu_polyphenol_OxRdtase"/>
</dbReference>
<dbReference type="Pfam" id="PF02578">
    <property type="entry name" value="Cu-oxidase_4"/>
    <property type="match status" value="1"/>
</dbReference>
<evidence type="ECO:0000256" key="6">
    <source>
        <dbReference type="ARBA" id="ARBA00022833"/>
    </source>
</evidence>
<comment type="catalytic activity">
    <reaction evidence="1">
        <text>inosine + phosphate = alpha-D-ribose 1-phosphate + hypoxanthine</text>
        <dbReference type="Rhea" id="RHEA:27646"/>
        <dbReference type="ChEBI" id="CHEBI:17368"/>
        <dbReference type="ChEBI" id="CHEBI:17596"/>
        <dbReference type="ChEBI" id="CHEBI:43474"/>
        <dbReference type="ChEBI" id="CHEBI:57720"/>
        <dbReference type="EC" id="2.4.2.1"/>
    </reaction>
    <physiologicalReaction direction="left-to-right" evidence="1">
        <dbReference type="Rhea" id="RHEA:27647"/>
    </physiologicalReaction>
</comment>
<dbReference type="PANTHER" id="PTHR30616:SF2">
    <property type="entry name" value="PURINE NUCLEOSIDE PHOSPHORYLASE LACC1"/>
    <property type="match status" value="1"/>
</dbReference>
<sequence length="270" mass="28552">MKSDSKSIIDLASFPVVLPNWQHAPATVRAFTTTRHGGASLGPYGDASGSAGLNLGDHVNDNPNAVKQNRDKLNRQLPSDVIFLSQVHGNIVLDANDLAAGSVSNIGDAVLSTQPGKVCAVLTADCLPVLFADISGKVVAAAHAGWRGLASGVLQHTVAAMRARGAQEIIAWLGPAIGPQEFEVGRDVLDAFAAQVPDVQIYFKAKASRDGSEKYLADLYGLARKLLNDIGVEQVSGGDRCTVSEVTEFYSYRRDGISGRMASLIWIAPD</sequence>
<evidence type="ECO:0000313" key="11">
    <source>
        <dbReference type="EMBL" id="PXX47322.1"/>
    </source>
</evidence>
<evidence type="ECO:0000256" key="5">
    <source>
        <dbReference type="ARBA" id="ARBA00022801"/>
    </source>
</evidence>
<comment type="similarity">
    <text evidence="2 10">Belongs to the purine nucleoside phosphorylase YfiH/LACC1 family.</text>
</comment>
<dbReference type="InterPro" id="IPR011324">
    <property type="entry name" value="Cytotoxic_necrot_fac-like_cat"/>
</dbReference>
<protein>
    <recommendedName>
        <fullName evidence="10">Purine nucleoside phosphorylase</fullName>
    </recommendedName>
</protein>
<comment type="catalytic activity">
    <reaction evidence="7">
        <text>adenosine + H2O + H(+) = inosine + NH4(+)</text>
        <dbReference type="Rhea" id="RHEA:24408"/>
        <dbReference type="ChEBI" id="CHEBI:15377"/>
        <dbReference type="ChEBI" id="CHEBI:15378"/>
        <dbReference type="ChEBI" id="CHEBI:16335"/>
        <dbReference type="ChEBI" id="CHEBI:17596"/>
        <dbReference type="ChEBI" id="CHEBI:28938"/>
        <dbReference type="EC" id="3.5.4.4"/>
    </reaction>
    <physiologicalReaction direction="left-to-right" evidence="7">
        <dbReference type="Rhea" id="RHEA:24409"/>
    </physiologicalReaction>
</comment>
<name>A0A318JJP9_9BURK</name>
<comment type="catalytic activity">
    <reaction evidence="8">
        <text>adenosine + phosphate = alpha-D-ribose 1-phosphate + adenine</text>
        <dbReference type="Rhea" id="RHEA:27642"/>
        <dbReference type="ChEBI" id="CHEBI:16335"/>
        <dbReference type="ChEBI" id="CHEBI:16708"/>
        <dbReference type="ChEBI" id="CHEBI:43474"/>
        <dbReference type="ChEBI" id="CHEBI:57720"/>
        <dbReference type="EC" id="2.4.2.1"/>
    </reaction>
    <physiologicalReaction direction="left-to-right" evidence="8">
        <dbReference type="Rhea" id="RHEA:27643"/>
    </physiologicalReaction>
</comment>
<reference evidence="11 12" key="1">
    <citation type="submission" date="2018-05" db="EMBL/GenBank/DDBJ databases">
        <title>Genomic Encyclopedia of Type Strains, Phase IV (KMG-IV): sequencing the most valuable type-strain genomes for metagenomic binning, comparative biology and taxonomic classification.</title>
        <authorList>
            <person name="Goeker M."/>
        </authorList>
    </citation>
    <scope>NUCLEOTIDE SEQUENCE [LARGE SCALE GENOMIC DNA]</scope>
    <source>
        <strain evidence="11 12">DSM 19792</strain>
    </source>
</reference>
<evidence type="ECO:0000256" key="3">
    <source>
        <dbReference type="ARBA" id="ARBA00022679"/>
    </source>
</evidence>
<dbReference type="InterPro" id="IPR038371">
    <property type="entry name" value="Cu_polyphenol_OxRdtase_sf"/>
</dbReference>
<dbReference type="SUPFAM" id="SSF64438">
    <property type="entry name" value="CNF1/YfiH-like putative cysteine hydrolases"/>
    <property type="match status" value="1"/>
</dbReference>
<keyword evidence="3" id="KW-0808">Transferase</keyword>
<gene>
    <name evidence="11" type="ORF">DFR42_101900</name>
</gene>
<dbReference type="GO" id="GO:0017061">
    <property type="term" value="F:S-methyl-5-thioadenosine phosphorylase activity"/>
    <property type="evidence" value="ECO:0007669"/>
    <property type="project" value="UniProtKB-EC"/>
</dbReference>
<evidence type="ECO:0000256" key="4">
    <source>
        <dbReference type="ARBA" id="ARBA00022723"/>
    </source>
</evidence>
<evidence type="ECO:0000313" key="12">
    <source>
        <dbReference type="Proteomes" id="UP000247792"/>
    </source>
</evidence>
<dbReference type="GO" id="GO:0005507">
    <property type="term" value="F:copper ion binding"/>
    <property type="evidence" value="ECO:0007669"/>
    <property type="project" value="TreeGrafter"/>
</dbReference>
<evidence type="ECO:0000256" key="10">
    <source>
        <dbReference type="RuleBase" id="RU361274"/>
    </source>
</evidence>
<evidence type="ECO:0000256" key="9">
    <source>
        <dbReference type="ARBA" id="ARBA00049893"/>
    </source>
</evidence>